<evidence type="ECO:0000256" key="16">
    <source>
        <dbReference type="SAM" id="Coils"/>
    </source>
</evidence>
<reference evidence="17" key="2">
    <citation type="journal article" date="2021" name="PeerJ">
        <title>Extensive microbial diversity within the chicken gut microbiome revealed by metagenomics and culture.</title>
        <authorList>
            <person name="Gilroy R."/>
            <person name="Ravi A."/>
            <person name="Getino M."/>
            <person name="Pursley I."/>
            <person name="Horton D.L."/>
            <person name="Alikhan N.F."/>
            <person name="Baker D."/>
            <person name="Gharbi K."/>
            <person name="Hall N."/>
            <person name="Watson M."/>
            <person name="Adriaenssens E.M."/>
            <person name="Foster-Nyarko E."/>
            <person name="Jarju S."/>
            <person name="Secka A."/>
            <person name="Antonio M."/>
            <person name="Oren A."/>
            <person name="Chaudhuri R.R."/>
            <person name="La Ragione R."/>
            <person name="Hildebrand F."/>
            <person name="Pallen M.J."/>
        </authorList>
    </citation>
    <scope>NUCLEOTIDE SEQUENCE</scope>
    <source>
        <strain evidence="17">ChiHjej12B11-29160</strain>
    </source>
</reference>
<evidence type="ECO:0000256" key="11">
    <source>
        <dbReference type="ARBA" id="ARBA00023310"/>
    </source>
</evidence>
<dbReference type="InterPro" id="IPR002146">
    <property type="entry name" value="ATP_synth_b/b'su_bac/chlpt"/>
</dbReference>
<evidence type="ECO:0000256" key="9">
    <source>
        <dbReference type="ARBA" id="ARBA00023065"/>
    </source>
</evidence>
<reference evidence="17" key="1">
    <citation type="submission" date="2020-10" db="EMBL/GenBank/DDBJ databases">
        <authorList>
            <person name="Gilroy R."/>
        </authorList>
    </citation>
    <scope>NUCLEOTIDE SEQUENCE</scope>
    <source>
        <strain evidence="17">ChiHjej12B11-29160</strain>
    </source>
</reference>
<name>A0A9D1HX88_9ACTN</name>
<dbReference type="EMBL" id="DVMQ01000006">
    <property type="protein sequence ID" value="HIU23712.1"/>
    <property type="molecule type" value="Genomic_DNA"/>
</dbReference>
<evidence type="ECO:0000256" key="6">
    <source>
        <dbReference type="ARBA" id="ARBA00022692"/>
    </source>
</evidence>
<dbReference type="GO" id="GO:0045259">
    <property type="term" value="C:proton-transporting ATP synthase complex"/>
    <property type="evidence" value="ECO:0007669"/>
    <property type="project" value="UniProtKB-KW"/>
</dbReference>
<evidence type="ECO:0000256" key="14">
    <source>
        <dbReference type="HAMAP-Rule" id="MF_01398"/>
    </source>
</evidence>
<feature type="coiled-coil region" evidence="16">
    <location>
        <begin position="70"/>
        <end position="118"/>
    </location>
</feature>
<evidence type="ECO:0000256" key="10">
    <source>
        <dbReference type="ARBA" id="ARBA00023136"/>
    </source>
</evidence>
<accession>A0A9D1HX88</accession>
<dbReference type="HAMAP" id="MF_01398">
    <property type="entry name" value="ATP_synth_b_bprime"/>
    <property type="match status" value="1"/>
</dbReference>
<dbReference type="SUPFAM" id="SSF81573">
    <property type="entry name" value="F1F0 ATP synthase subunit B, membrane domain"/>
    <property type="match status" value="1"/>
</dbReference>
<keyword evidence="6 14" id="KW-0812">Transmembrane</keyword>
<evidence type="ECO:0000256" key="15">
    <source>
        <dbReference type="RuleBase" id="RU003848"/>
    </source>
</evidence>
<dbReference type="GO" id="GO:0005886">
    <property type="term" value="C:plasma membrane"/>
    <property type="evidence" value="ECO:0007669"/>
    <property type="project" value="UniProtKB-SubCell"/>
</dbReference>
<feature type="transmembrane region" description="Helical" evidence="14">
    <location>
        <begin position="47"/>
        <end position="66"/>
    </location>
</feature>
<comment type="caution">
    <text evidence="17">The sequence shown here is derived from an EMBL/GenBank/DDBJ whole genome shotgun (WGS) entry which is preliminary data.</text>
</comment>
<evidence type="ECO:0000256" key="1">
    <source>
        <dbReference type="ARBA" id="ARBA00004162"/>
    </source>
</evidence>
<proteinExistence type="inferred from homology"/>
<dbReference type="Gene3D" id="6.10.250.1580">
    <property type="match status" value="1"/>
</dbReference>
<comment type="subunit">
    <text evidence="13 14">F-type ATPases have 2 components, F(1) - the catalytic core - and F(0) - the membrane proton channel. F(1) has five subunits: alpha(3), beta(3), gamma(1), delta(1), epsilon(1). F(0) has three main subunits: a(1), b(2) and c(10-14). The alpha and beta chains form an alternating ring which encloses part of the gamma chain. F(1) is attached to F(0) by a central stalk formed by the gamma and epsilon chains, while a peripheral stalk is formed by the delta and b chains.</text>
</comment>
<evidence type="ECO:0000256" key="12">
    <source>
        <dbReference type="ARBA" id="ARBA00025198"/>
    </source>
</evidence>
<dbReference type="InterPro" id="IPR028987">
    <property type="entry name" value="ATP_synth_B-like_membr_sf"/>
</dbReference>
<comment type="function">
    <text evidence="14">Component of the F(0) channel, it forms part of the peripheral stalk, linking F(1) to F(0).</text>
</comment>
<comment type="subcellular location">
    <subcellularLocation>
        <location evidence="1 14">Cell membrane</location>
        <topology evidence="1 14">Single-pass membrane protein</topology>
    </subcellularLocation>
</comment>
<dbReference type="GO" id="GO:0046933">
    <property type="term" value="F:proton-transporting ATP synthase activity, rotational mechanism"/>
    <property type="evidence" value="ECO:0007669"/>
    <property type="project" value="UniProtKB-UniRule"/>
</dbReference>
<protein>
    <recommendedName>
        <fullName evidence="14">ATP synthase subunit b</fullName>
    </recommendedName>
    <alternativeName>
        <fullName evidence="14">ATP synthase F(0) sector subunit b</fullName>
    </alternativeName>
    <alternativeName>
        <fullName evidence="14">ATPase subunit I</fullName>
    </alternativeName>
    <alternativeName>
        <fullName evidence="14">F-type ATPase subunit b</fullName>
        <shortName evidence="14">F-ATPase subunit b</shortName>
    </alternativeName>
</protein>
<dbReference type="CDD" id="cd06503">
    <property type="entry name" value="ATP-synt_Fo_b"/>
    <property type="match status" value="1"/>
</dbReference>
<dbReference type="Pfam" id="PF00430">
    <property type="entry name" value="ATP-synt_B"/>
    <property type="match status" value="1"/>
</dbReference>
<evidence type="ECO:0000256" key="4">
    <source>
        <dbReference type="ARBA" id="ARBA00022475"/>
    </source>
</evidence>
<dbReference type="AlphaFoldDB" id="A0A9D1HX88"/>
<organism evidence="17 18">
    <name type="scientific">Candidatus Coprovicinus avistercoris</name>
    <dbReference type="NCBI Taxonomy" id="2840754"/>
    <lineage>
        <taxon>Bacteria</taxon>
        <taxon>Bacillati</taxon>
        <taxon>Actinomycetota</taxon>
        <taxon>Coriobacteriia</taxon>
        <taxon>Coriobacteriales</taxon>
        <taxon>Coriobacteriaceae</taxon>
        <taxon>Coriobacteriaceae incertae sedis</taxon>
        <taxon>Candidatus Coprovicinus</taxon>
    </lineage>
</organism>
<evidence type="ECO:0000256" key="2">
    <source>
        <dbReference type="ARBA" id="ARBA00005513"/>
    </source>
</evidence>
<keyword evidence="11 14" id="KW-0066">ATP synthesis</keyword>
<keyword evidence="9 14" id="KW-0406">Ion transport</keyword>
<keyword evidence="3 14" id="KW-0813">Transport</keyword>
<evidence type="ECO:0000313" key="18">
    <source>
        <dbReference type="Proteomes" id="UP000824078"/>
    </source>
</evidence>
<keyword evidence="5 14" id="KW-0138">CF(0)</keyword>
<dbReference type="GO" id="GO:0046961">
    <property type="term" value="F:proton-transporting ATPase activity, rotational mechanism"/>
    <property type="evidence" value="ECO:0007669"/>
    <property type="project" value="TreeGrafter"/>
</dbReference>
<keyword evidence="4 14" id="KW-1003">Cell membrane</keyword>
<evidence type="ECO:0000256" key="8">
    <source>
        <dbReference type="ARBA" id="ARBA00022989"/>
    </source>
</evidence>
<dbReference type="NCBIfam" id="TIGR01144">
    <property type="entry name" value="ATP_synt_b"/>
    <property type="match status" value="1"/>
</dbReference>
<evidence type="ECO:0000256" key="13">
    <source>
        <dbReference type="ARBA" id="ARBA00025830"/>
    </source>
</evidence>
<evidence type="ECO:0000256" key="7">
    <source>
        <dbReference type="ARBA" id="ARBA00022781"/>
    </source>
</evidence>
<keyword evidence="7 14" id="KW-0375">Hydrogen ion transport</keyword>
<comment type="function">
    <text evidence="12 14">F(1)F(0) ATP synthase produces ATP from ADP in the presence of a proton or sodium gradient. F-type ATPases consist of two structural domains, F(1) containing the extramembraneous catalytic core and F(0) containing the membrane proton channel, linked together by a central stalk and a peripheral stalk. During catalysis, ATP synthesis in the catalytic domain of F(1) is coupled via a rotary mechanism of the central stalk subunits to proton translocation.</text>
</comment>
<dbReference type="InterPro" id="IPR005864">
    <property type="entry name" value="ATP_synth_F0_bsu_bac"/>
</dbReference>
<keyword evidence="16" id="KW-0175">Coiled coil</keyword>
<dbReference type="PANTHER" id="PTHR33445">
    <property type="entry name" value="ATP SYNTHASE SUBUNIT B', CHLOROPLASTIC"/>
    <property type="match status" value="1"/>
</dbReference>
<comment type="similarity">
    <text evidence="2 14 15">Belongs to the ATPase B chain family.</text>
</comment>
<dbReference type="InterPro" id="IPR050059">
    <property type="entry name" value="ATP_synthase_B_chain"/>
</dbReference>
<dbReference type="Proteomes" id="UP000824078">
    <property type="component" value="Unassembled WGS sequence"/>
</dbReference>
<dbReference type="PANTHER" id="PTHR33445:SF1">
    <property type="entry name" value="ATP SYNTHASE SUBUNIT B"/>
    <property type="match status" value="1"/>
</dbReference>
<evidence type="ECO:0000256" key="5">
    <source>
        <dbReference type="ARBA" id="ARBA00022547"/>
    </source>
</evidence>
<evidence type="ECO:0000313" key="17">
    <source>
        <dbReference type="EMBL" id="HIU23712.1"/>
    </source>
</evidence>
<evidence type="ECO:0000256" key="3">
    <source>
        <dbReference type="ARBA" id="ARBA00022448"/>
    </source>
</evidence>
<keyword evidence="10 14" id="KW-0472">Membrane</keyword>
<keyword evidence="8 14" id="KW-1133">Transmembrane helix</keyword>
<gene>
    <name evidence="14 17" type="primary">atpF</name>
    <name evidence="17" type="ORF">IAD17_02155</name>
</gene>
<sequence length="204" mass="22478">MDRVKTALGQLCHAGCIASAVMVLSPVTALAEGEVGPDILIPKPTEFLPALIAFLIIWFVLAKFAWPQILGVLEKREAKIRGDIEAAEQERKAAEEKYQECENELLDARHRADEIVSQARRDGEQERSRIVAKAQNDATAIVTKAHDALASERRRAEIELSDSVIDLSVEIAGKIIGNDLSESEQRKLAEHYLAEVDGPDDKQA</sequence>